<dbReference type="OrthoDB" id="4081346at2759"/>
<dbReference type="GeneID" id="4839172"/>
<protein>
    <submittedName>
        <fullName evidence="1">Uncharacterized protein</fullName>
    </submittedName>
</protein>
<sequence>MSEELSRAGDQLLASTMILSHQYGIPSVTTNNKHQKIVNNSHNSKGNSRNQNTQNVHDTEAEYVTLYSELSTKTNHLLYLSKLAELQKASESEINRKYNEIVSEMATIRPDTLEEFLRDQNSSFKTNSVLNSYLQSWLPILHVIHSANEDMTLSELAMLDNLDDLFSVREGKKGRQGLVFTVMDEFQKNVDADAECAKLENDFNKLLIDELKPKLLQLKVANGKLLDKSNALTKTKEDSLENDSSVTTRELSQVREAYVGVVKKWNYLSKMCDFLPSFVASLPVNWYSDSSLFDIIKDCEKLAEKLEKYQSLVNVENIGSYSDRDLILLEFDEL</sequence>
<dbReference type="eggNOG" id="ENOG502RQ36">
    <property type="taxonomic scope" value="Eukaryota"/>
</dbReference>
<dbReference type="OMA" id="HKYGIPK"/>
<dbReference type="AlphaFoldDB" id="A3LVS0"/>
<dbReference type="Proteomes" id="UP000002258">
    <property type="component" value="Chromosome 5"/>
</dbReference>
<name>A3LVS0_PICST</name>
<evidence type="ECO:0000313" key="1">
    <source>
        <dbReference type="EMBL" id="ABN67169.2"/>
    </source>
</evidence>
<accession>A3LVS0</accession>
<dbReference type="HOGENOM" id="CLU_071090_0_0_1"/>
<dbReference type="InParanoid" id="A3LVS0"/>
<dbReference type="KEGG" id="pic:PICST_32223"/>
<proteinExistence type="predicted"/>
<keyword evidence="2" id="KW-1185">Reference proteome</keyword>
<dbReference type="EMBL" id="CP000499">
    <property type="protein sequence ID" value="ABN67169.2"/>
    <property type="molecule type" value="Genomic_DNA"/>
</dbReference>
<dbReference type="RefSeq" id="XP_001385198.2">
    <property type="nucleotide sequence ID" value="XM_001385161.1"/>
</dbReference>
<organism evidence="1 2">
    <name type="scientific">Scheffersomyces stipitis (strain ATCC 58785 / CBS 6054 / NBRC 10063 / NRRL Y-11545)</name>
    <name type="common">Yeast</name>
    <name type="synonym">Pichia stipitis</name>
    <dbReference type="NCBI Taxonomy" id="322104"/>
    <lineage>
        <taxon>Eukaryota</taxon>
        <taxon>Fungi</taxon>
        <taxon>Dikarya</taxon>
        <taxon>Ascomycota</taxon>
        <taxon>Saccharomycotina</taxon>
        <taxon>Pichiomycetes</taxon>
        <taxon>Debaryomycetaceae</taxon>
        <taxon>Scheffersomyces</taxon>
    </lineage>
</organism>
<reference evidence="1 2" key="1">
    <citation type="journal article" date="2007" name="Nat. Biotechnol.">
        <title>Genome sequence of the lignocellulose-bioconverting and xylose-fermenting yeast Pichia stipitis.</title>
        <authorList>
            <person name="Jeffries T.W."/>
            <person name="Grigoriev I.V."/>
            <person name="Grimwood J."/>
            <person name="Laplaza J.M."/>
            <person name="Aerts A."/>
            <person name="Salamov A."/>
            <person name="Schmutz J."/>
            <person name="Lindquist E."/>
            <person name="Dehal P."/>
            <person name="Shapiro H."/>
            <person name="Jin Y.S."/>
            <person name="Passoth V."/>
            <person name="Richardson P.M."/>
        </authorList>
    </citation>
    <scope>NUCLEOTIDE SEQUENCE [LARGE SCALE GENOMIC DNA]</scope>
    <source>
        <strain evidence="2">ATCC 58785 / CBS 6054 / NBRC 10063 / NRRL Y-11545</strain>
    </source>
</reference>
<evidence type="ECO:0000313" key="2">
    <source>
        <dbReference type="Proteomes" id="UP000002258"/>
    </source>
</evidence>
<gene>
    <name evidence="1" type="ORF">PICST_32223</name>
</gene>